<dbReference type="CDD" id="cd03244">
    <property type="entry name" value="ABCC_MRP_domain2"/>
    <property type="match status" value="1"/>
</dbReference>
<dbReference type="InterPro" id="IPR027417">
    <property type="entry name" value="P-loop_NTPase"/>
</dbReference>
<evidence type="ECO:0000259" key="13">
    <source>
        <dbReference type="PROSITE" id="PS50893"/>
    </source>
</evidence>
<dbReference type="FunFam" id="1.20.1560.10:FF:000002">
    <property type="entry name" value="ABC transporter C family member 5"/>
    <property type="match status" value="1"/>
</dbReference>
<keyword evidence="8" id="KW-1278">Translocase</keyword>
<keyword evidence="10" id="KW-0472">Membrane</keyword>
<keyword evidence="6" id="KW-0547">Nucleotide-binding</keyword>
<feature type="domain" description="ABC transporter" evidence="13">
    <location>
        <begin position="678"/>
        <end position="898"/>
    </location>
</feature>
<gene>
    <name evidence="15" type="ORF">C2845_PM16G02130</name>
</gene>
<dbReference type="Pfam" id="PF00664">
    <property type="entry name" value="ABC_membrane"/>
    <property type="match status" value="2"/>
</dbReference>
<dbReference type="EMBL" id="PQIB02000015">
    <property type="protein sequence ID" value="RLM65791.1"/>
    <property type="molecule type" value="Genomic_DNA"/>
</dbReference>
<dbReference type="Proteomes" id="UP000275267">
    <property type="component" value="Unassembled WGS sequence"/>
</dbReference>
<protein>
    <submittedName>
        <fullName evidence="15">ABC transporter C family member 4-like isoform X1</fullName>
    </submittedName>
</protein>
<evidence type="ECO:0000256" key="1">
    <source>
        <dbReference type="ARBA" id="ARBA00004141"/>
    </source>
</evidence>
<dbReference type="CDD" id="cd18580">
    <property type="entry name" value="ABC_6TM_ABCC_D2"/>
    <property type="match status" value="1"/>
</dbReference>
<proteinExistence type="inferred from homology"/>
<dbReference type="SUPFAM" id="SSF52540">
    <property type="entry name" value="P-loop containing nucleoside triphosphate hydrolases"/>
    <property type="match status" value="2"/>
</dbReference>
<dbReference type="CDD" id="cd03250">
    <property type="entry name" value="ABCC_MRP_domain1"/>
    <property type="match status" value="1"/>
</dbReference>
<organism evidence="15 16">
    <name type="scientific">Panicum miliaceum</name>
    <name type="common">Proso millet</name>
    <name type="synonym">Broomcorn millet</name>
    <dbReference type="NCBI Taxonomy" id="4540"/>
    <lineage>
        <taxon>Eukaryota</taxon>
        <taxon>Viridiplantae</taxon>
        <taxon>Streptophyta</taxon>
        <taxon>Embryophyta</taxon>
        <taxon>Tracheophyta</taxon>
        <taxon>Spermatophyta</taxon>
        <taxon>Magnoliopsida</taxon>
        <taxon>Liliopsida</taxon>
        <taxon>Poales</taxon>
        <taxon>Poaceae</taxon>
        <taxon>PACMAD clade</taxon>
        <taxon>Panicoideae</taxon>
        <taxon>Panicodae</taxon>
        <taxon>Paniceae</taxon>
        <taxon>Panicinae</taxon>
        <taxon>Panicum</taxon>
        <taxon>Panicum sect. Panicum</taxon>
    </lineage>
</organism>
<dbReference type="PROSITE" id="PS50893">
    <property type="entry name" value="ABC_TRANSPORTER_2"/>
    <property type="match status" value="2"/>
</dbReference>
<evidence type="ECO:0000256" key="5">
    <source>
        <dbReference type="ARBA" id="ARBA00022737"/>
    </source>
</evidence>
<reference evidence="16" key="1">
    <citation type="journal article" date="2019" name="Nat. Commun.">
        <title>The genome of broomcorn millet.</title>
        <authorList>
            <person name="Zou C."/>
            <person name="Miki D."/>
            <person name="Li D."/>
            <person name="Tang Q."/>
            <person name="Xiao L."/>
            <person name="Rajput S."/>
            <person name="Deng P."/>
            <person name="Jia W."/>
            <person name="Huang R."/>
            <person name="Zhang M."/>
            <person name="Sun Y."/>
            <person name="Hu J."/>
            <person name="Fu X."/>
            <person name="Schnable P.S."/>
            <person name="Li F."/>
            <person name="Zhang H."/>
            <person name="Feng B."/>
            <person name="Zhu X."/>
            <person name="Liu R."/>
            <person name="Schnable J.C."/>
            <person name="Zhu J.-K."/>
            <person name="Zhang H."/>
        </authorList>
    </citation>
    <scope>NUCLEOTIDE SEQUENCE [LARGE SCALE GENOMIC DNA]</scope>
</reference>
<dbReference type="GO" id="GO:0016887">
    <property type="term" value="F:ATP hydrolysis activity"/>
    <property type="evidence" value="ECO:0007669"/>
    <property type="project" value="InterPro"/>
</dbReference>
<evidence type="ECO:0000256" key="11">
    <source>
        <dbReference type="ARBA" id="ARBA00057614"/>
    </source>
</evidence>
<dbReference type="InterPro" id="IPR011527">
    <property type="entry name" value="ABC1_TM_dom"/>
</dbReference>
<evidence type="ECO:0000313" key="16">
    <source>
        <dbReference type="Proteomes" id="UP000275267"/>
    </source>
</evidence>
<dbReference type="InterPro" id="IPR017871">
    <property type="entry name" value="ABC_transporter-like_CS"/>
</dbReference>
<dbReference type="Gene3D" id="3.40.50.300">
    <property type="entry name" value="P-loop containing nucleotide triphosphate hydrolases"/>
    <property type="match status" value="2"/>
</dbReference>
<dbReference type="InterPro" id="IPR003593">
    <property type="entry name" value="AAA+_ATPase"/>
</dbReference>
<dbReference type="InterPro" id="IPR044746">
    <property type="entry name" value="ABCC_6TM_D1"/>
</dbReference>
<keyword evidence="16" id="KW-1185">Reference proteome</keyword>
<keyword evidence="4" id="KW-0812">Transmembrane</keyword>
<dbReference type="FunFam" id="3.40.50.300:FF:000169">
    <property type="entry name" value="ABC transporter C family member 3"/>
    <property type="match status" value="1"/>
</dbReference>
<dbReference type="FunFam" id="3.40.50.300:FF:001048">
    <property type="entry name" value="ABC transporter C family member 4"/>
    <property type="match status" value="1"/>
</dbReference>
<evidence type="ECO:0000313" key="15">
    <source>
        <dbReference type="EMBL" id="RLM65791.1"/>
    </source>
</evidence>
<feature type="domain" description="ABC transporter" evidence="13">
    <location>
        <begin position="1297"/>
        <end position="1531"/>
    </location>
</feature>
<evidence type="ECO:0000256" key="7">
    <source>
        <dbReference type="ARBA" id="ARBA00022840"/>
    </source>
</evidence>
<dbReference type="STRING" id="4540.A0A3L6PYK3"/>
<dbReference type="GO" id="GO:0005524">
    <property type="term" value="F:ATP binding"/>
    <property type="evidence" value="ECO:0007669"/>
    <property type="project" value="UniProtKB-KW"/>
</dbReference>
<keyword evidence="7" id="KW-0067">ATP-binding</keyword>
<sequence>MEAASSALPWWRATAGCSPPPAHGASSVPGRLAFLFLSPCPQRSLAAAVDLLFLLAALALALRARLCRRAARHDGRAREPLLAKSADQAPPPVRRGRSFRHGLALAASAVQAAGAIMLVVLALLRLRGRAALLAVDCAFLAAHAVAHLAATGVVAAEKNQATEPARVAHHPVHLRLFWLGTAAFAALFSGCAAARYAAGDALLPDDPLAFAWLALSLPLLYFSVTGSTGLAAVDAAANGVSSDGGHAVAAEVTYATASWLSLATFGWINPLITKGSRATLAADQVPPVAPADTAEAAYSLFASNWPAPAPGASKPERPVLTALLRSFWPQFLLTAVLGLSHLSVMYIGPSLVDRFVEFVRRGGEVTEGLQLVAVLLVGKAAETLASHHYEFQGQKLGMRINAALLAAVYRKSLRLSTGARRAHGTGTIVNYMEVDAQEVANVTHQLHNLWLMPLQIAMALALLYTHLGPAVLTAVAAIAVVTVAVAFANKLNIEYQFKFLGKRDERMKAITELLNYIRVIKLQAWEETFGAKIRELREEEMGWLAKSMYFMCANTIVLWSGPLTMTVLVFGTCVLIGVELNAGKVFTATAFFRMLDGPMQSFPEAIAAVTQATVSVGRLDRYLLDAVLDDSAVEHVEDTDIGTGSVVVEVRDGIFAWDMRGNKKNEEGEDRDEDGESDDENDVEAAPVLETVLKGINMEVRRGDLAAVVGTVGSGKSSLLSCIMGEMEKISGTVRVCGSTAYVAQTAWIQNGTIQENVLFGQPMHAERYKQVIRSCCLEKDLEMMEFGDQTEIGERGINLSGGQKQRIQLARAVYQNCDIYLLDDVFSAVDAHTGSNIFKECLKGTLKGKAIILVTHQVDFLHNVDNIFVVRDGMIAQSGKYDELLEAGSDFAALVAAHESSMELVEQSRQVEKAERSQPAAVGRIPSLRSRSIGKGEKVLVAPEIEAATSKIIQEEERESGQVSWRVYKLYMTEAWGWWGVVGMLAFAVVWQGSDMASDYWLSYETSGSIPFNPSLFIGVYVAIAVFSMILQVIKTLLETVLGLRTAQIFFKKMFDSILHAPMSFFDTTPSGRILSRASSDQTTIDVVLAFFVGLTISMYISVLSTIIVTCQVAWPSVIAVIPLLLLNIWYRNRYLATSRELTRLEGVTKAPVIDHFSETVLGATTIRCFKKEKDFFQENLDKINSSLRMYFHNYAANEWLGFRLELIGTLVLSITAFLMISLPSNFIKKEFVGMSLSYGLSLNSLVYFAISISCMLENDMVAVERVNQFSTLPSESAWKIEEHLPSPNWPTHGDIDIKDLKVRYRPNTPLILKGINISISGGEKIGVVGRTGSGKSTLVQALFRLVEPAEGKMIIDGVDICTLGLHDLRSRFGIIPQEPVLFEGTIRSNIDPIGQYSDAEIWQALERCQLKDVVVSKPERLDAPVADSGENWSVGQRQLLCLGRVILKQTQILFMDEATASVDSQTDATIQKITRQEFSSCTIISIAHRIPTVMDCDRVLVLDAGLVKEFDAPSRLIEQPSLFGQGCLEIHRTIRPTPQQARRVLYMALPAVDEGDAATDHVDDTARQNRRFYDG</sequence>
<dbReference type="InterPro" id="IPR050173">
    <property type="entry name" value="ABC_transporter_C-like"/>
</dbReference>
<dbReference type="SMART" id="SM00382">
    <property type="entry name" value="AAA"/>
    <property type="match status" value="2"/>
</dbReference>
<feature type="compositionally biased region" description="Acidic residues" evidence="12">
    <location>
        <begin position="667"/>
        <end position="683"/>
    </location>
</feature>
<dbReference type="GO" id="GO:0016020">
    <property type="term" value="C:membrane"/>
    <property type="evidence" value="ECO:0007669"/>
    <property type="project" value="UniProtKB-SubCell"/>
</dbReference>
<comment type="subcellular location">
    <subcellularLocation>
        <location evidence="1">Membrane</location>
        <topology evidence="1">Multi-pass membrane protein</topology>
    </subcellularLocation>
</comment>
<dbReference type="InterPro" id="IPR044726">
    <property type="entry name" value="ABCC_6TM_D2"/>
</dbReference>
<evidence type="ECO:0000256" key="8">
    <source>
        <dbReference type="ARBA" id="ARBA00022967"/>
    </source>
</evidence>
<dbReference type="Pfam" id="PF00005">
    <property type="entry name" value="ABC_tran"/>
    <property type="match status" value="2"/>
</dbReference>
<evidence type="ECO:0000256" key="9">
    <source>
        <dbReference type="ARBA" id="ARBA00022989"/>
    </source>
</evidence>
<feature type="domain" description="ABC transmembrane type-1" evidence="14">
    <location>
        <begin position="983"/>
        <end position="1260"/>
    </location>
</feature>
<evidence type="ECO:0000256" key="6">
    <source>
        <dbReference type="ARBA" id="ARBA00022741"/>
    </source>
</evidence>
<comment type="similarity">
    <text evidence="2">Belongs to the ABC transporter superfamily. ABCC family. Conjugate transporter (TC 3.A.1.208) subfamily.</text>
</comment>
<evidence type="ECO:0000256" key="10">
    <source>
        <dbReference type="ARBA" id="ARBA00023136"/>
    </source>
</evidence>
<dbReference type="PANTHER" id="PTHR24223:SF215">
    <property type="entry name" value="OS04G0209200 PROTEIN"/>
    <property type="match status" value="1"/>
</dbReference>
<keyword evidence="5" id="KW-0677">Repeat</keyword>
<dbReference type="InterPro" id="IPR003439">
    <property type="entry name" value="ABC_transporter-like_ATP-bd"/>
</dbReference>
<keyword evidence="3" id="KW-0813">Transport</keyword>
<dbReference type="SUPFAM" id="SSF90123">
    <property type="entry name" value="ABC transporter transmembrane region"/>
    <property type="match status" value="2"/>
</dbReference>
<dbReference type="CDD" id="cd18579">
    <property type="entry name" value="ABC_6TM_ABCC_D1"/>
    <property type="match status" value="1"/>
</dbReference>
<dbReference type="Gene3D" id="1.20.1560.10">
    <property type="entry name" value="ABC transporter type 1, transmembrane domain"/>
    <property type="match status" value="2"/>
</dbReference>
<evidence type="ECO:0000256" key="3">
    <source>
        <dbReference type="ARBA" id="ARBA00022448"/>
    </source>
</evidence>
<comment type="function">
    <text evidence="11">ABC transporter that may affect phytic acid transport and compartmentalization. May function directly or indirectly in removing phytic acid from the cytosol or in vesicle trafficking. Required for phytic acid accumulation in developing seeds. Phytic acid is the primary storage form of phosphorus in cereal grains and other plant seeds.</text>
</comment>
<dbReference type="PANTHER" id="PTHR24223">
    <property type="entry name" value="ATP-BINDING CASSETTE SUB-FAMILY C"/>
    <property type="match status" value="1"/>
</dbReference>
<evidence type="ECO:0000259" key="14">
    <source>
        <dbReference type="PROSITE" id="PS50929"/>
    </source>
</evidence>
<dbReference type="InterPro" id="IPR036640">
    <property type="entry name" value="ABC1_TM_sf"/>
</dbReference>
<keyword evidence="9" id="KW-1133">Transmembrane helix</keyword>
<dbReference type="GO" id="GO:0140359">
    <property type="term" value="F:ABC-type transporter activity"/>
    <property type="evidence" value="ECO:0007669"/>
    <property type="project" value="InterPro"/>
</dbReference>
<dbReference type="PROSITE" id="PS50929">
    <property type="entry name" value="ABC_TM1F"/>
    <property type="match status" value="2"/>
</dbReference>
<comment type="caution">
    <text evidence="15">The sequence shown here is derived from an EMBL/GenBank/DDBJ whole genome shotgun (WGS) entry which is preliminary data.</text>
</comment>
<name>A0A3L6PYK3_PANMI</name>
<feature type="region of interest" description="Disordered" evidence="12">
    <location>
        <begin position="661"/>
        <end position="684"/>
    </location>
</feature>
<dbReference type="OrthoDB" id="6500128at2759"/>
<evidence type="ECO:0000256" key="12">
    <source>
        <dbReference type="SAM" id="MobiDB-lite"/>
    </source>
</evidence>
<feature type="domain" description="ABC transmembrane type-1" evidence="14">
    <location>
        <begin position="331"/>
        <end position="611"/>
    </location>
</feature>
<dbReference type="FunFam" id="1.20.1560.10:FF:000003">
    <property type="entry name" value="ABC transporter C family member 10"/>
    <property type="match status" value="1"/>
</dbReference>
<dbReference type="PROSITE" id="PS00211">
    <property type="entry name" value="ABC_TRANSPORTER_1"/>
    <property type="match status" value="1"/>
</dbReference>
<accession>A0A3L6PYK3</accession>
<evidence type="ECO:0000256" key="4">
    <source>
        <dbReference type="ARBA" id="ARBA00022692"/>
    </source>
</evidence>
<evidence type="ECO:0000256" key="2">
    <source>
        <dbReference type="ARBA" id="ARBA00009726"/>
    </source>
</evidence>